<keyword evidence="3" id="KW-1185">Reference proteome</keyword>
<accession>A0A542YWK8</accession>
<evidence type="ECO:0000313" key="2">
    <source>
        <dbReference type="EMBL" id="TQL52443.1"/>
    </source>
</evidence>
<feature type="chain" id="PRO_5021974844" evidence="1">
    <location>
        <begin position="31"/>
        <end position="66"/>
    </location>
</feature>
<dbReference type="AlphaFoldDB" id="A0A542YWK8"/>
<name>A0A542YWK8_9MICO</name>
<sequence length="66" mass="6676">MRATTSSPRIILTAAVAAIALAVGVVPAQAAGPGSELAPTVATLTDGEVDPQFRMPDLCSLVPWVC</sequence>
<dbReference type="RefSeq" id="WP_141786316.1">
    <property type="nucleotide sequence ID" value="NZ_BAAAIK010000001.1"/>
</dbReference>
<keyword evidence="1" id="KW-0732">Signal</keyword>
<evidence type="ECO:0000256" key="1">
    <source>
        <dbReference type="SAM" id="SignalP"/>
    </source>
</evidence>
<evidence type="ECO:0000313" key="3">
    <source>
        <dbReference type="Proteomes" id="UP000319516"/>
    </source>
</evidence>
<feature type="signal peptide" evidence="1">
    <location>
        <begin position="1"/>
        <end position="30"/>
    </location>
</feature>
<proteinExistence type="predicted"/>
<comment type="caution">
    <text evidence="2">The sequence shown here is derived from an EMBL/GenBank/DDBJ whole genome shotgun (WGS) entry which is preliminary data.</text>
</comment>
<dbReference type="EMBL" id="VFOP01000001">
    <property type="protein sequence ID" value="TQL52443.1"/>
    <property type="molecule type" value="Genomic_DNA"/>
</dbReference>
<gene>
    <name evidence="2" type="ORF">FB467_3629</name>
</gene>
<dbReference type="Proteomes" id="UP000319516">
    <property type="component" value="Unassembled WGS sequence"/>
</dbReference>
<organism evidence="2 3">
    <name type="scientific">Ornithinicoccus hortensis</name>
    <dbReference type="NCBI Taxonomy" id="82346"/>
    <lineage>
        <taxon>Bacteria</taxon>
        <taxon>Bacillati</taxon>
        <taxon>Actinomycetota</taxon>
        <taxon>Actinomycetes</taxon>
        <taxon>Micrococcales</taxon>
        <taxon>Intrasporangiaceae</taxon>
        <taxon>Ornithinicoccus</taxon>
    </lineage>
</organism>
<protein>
    <submittedName>
        <fullName evidence="2">Uncharacterized protein</fullName>
    </submittedName>
</protein>
<reference evidence="2 3" key="1">
    <citation type="submission" date="2019-06" db="EMBL/GenBank/DDBJ databases">
        <title>Sequencing the genomes of 1000 actinobacteria strains.</title>
        <authorList>
            <person name="Klenk H.-P."/>
        </authorList>
    </citation>
    <scope>NUCLEOTIDE SEQUENCE [LARGE SCALE GENOMIC DNA]</scope>
    <source>
        <strain evidence="2 3">DSM 12335</strain>
    </source>
</reference>